<evidence type="ECO:0000313" key="8">
    <source>
        <dbReference type="Proteomes" id="UP001448858"/>
    </source>
</evidence>
<dbReference type="PANTHER" id="PTHR34135:SF2">
    <property type="entry name" value="LYSOZYME"/>
    <property type="match status" value="1"/>
</dbReference>
<keyword evidence="3" id="KW-0326">Glycosidase</keyword>
<dbReference type="InterPro" id="IPR018077">
    <property type="entry name" value="Glyco_hydro_fam25_subgr"/>
</dbReference>
<name>A0ABZ2ZXF4_9MICC</name>
<feature type="domain" description="SLH" evidence="6">
    <location>
        <begin position="362"/>
        <end position="425"/>
    </location>
</feature>
<dbReference type="SUPFAM" id="SSF51445">
    <property type="entry name" value="(Trans)glycosidases"/>
    <property type="match status" value="1"/>
</dbReference>
<evidence type="ECO:0000313" key="7">
    <source>
        <dbReference type="EMBL" id="WZP16834.1"/>
    </source>
</evidence>
<dbReference type="RefSeq" id="WP_342024433.1">
    <property type="nucleotide sequence ID" value="NZ_CP151657.1"/>
</dbReference>
<comment type="similarity">
    <text evidence="1">Belongs to the glycosyl hydrolase 25 family.</text>
</comment>
<evidence type="ECO:0000256" key="2">
    <source>
        <dbReference type="ARBA" id="ARBA00022801"/>
    </source>
</evidence>
<dbReference type="PANTHER" id="PTHR34135">
    <property type="entry name" value="LYSOZYME"/>
    <property type="match status" value="1"/>
</dbReference>
<dbReference type="InterPro" id="IPR002053">
    <property type="entry name" value="Glyco_hydro_25"/>
</dbReference>
<evidence type="ECO:0000256" key="3">
    <source>
        <dbReference type="ARBA" id="ARBA00023295"/>
    </source>
</evidence>
<feature type="signal peptide" evidence="5">
    <location>
        <begin position="1"/>
        <end position="30"/>
    </location>
</feature>
<feature type="chain" id="PRO_5046528418" evidence="5">
    <location>
        <begin position="31"/>
        <end position="542"/>
    </location>
</feature>
<dbReference type="EMBL" id="CP151657">
    <property type="protein sequence ID" value="WZP16834.1"/>
    <property type="molecule type" value="Genomic_DNA"/>
</dbReference>
<keyword evidence="5" id="KW-0732">Signal</keyword>
<dbReference type="Gene3D" id="3.20.20.80">
    <property type="entry name" value="Glycosidases"/>
    <property type="match status" value="1"/>
</dbReference>
<evidence type="ECO:0000256" key="4">
    <source>
        <dbReference type="SAM" id="MobiDB-lite"/>
    </source>
</evidence>
<dbReference type="PROSITE" id="PS51904">
    <property type="entry name" value="GLYCOSYL_HYDROL_F25_2"/>
    <property type="match status" value="1"/>
</dbReference>
<sequence length="542" mass="57408">MKTTTLSTGLTSVALTALLAVSCLAGPAAAAVPATGTDTAPIGISEAEQARIIGENGASMGQGLNRLGVTGDAQLPAPDESAAPAPQAESDAPAPQAESEGTAAPDAGVSEPEEGTAAPEEGTAAPEAAEPLAGNWRPAGIQGMDVSSHQGNVDWKHAWGLGSRFAYAKATEGTGYKNPNFNQQYNGSYNVGMIRGAYHFALPSVSSGVAQANYFVNNGGGWSADGRTLPPLLDIEYNPYASLGNTCYNMSAGQMVNWIRDFSNQVKARTGRAPMIYTTTDWWITCTGNSAAFRDNPLHIANYNQVGAGRLPASWSVYSLWQYSSTGPFVGDSNVWNGNAAGLTAFARGAAPAPAPPAPAPVPGPFPDVPAKSQFAKEISWFKAQGITTGYPNGTYQPLAPVNRDAMAAFLYRIKGKPAYTAPKASRFRDVATNNMFYREIHWLAASGVATGWNGNTYQPGSAINRDAMAAFLYRLAGSPRYNPPAVSPFRDVATDNMYYKEISWLAAQGISTGWGDKTFRPYQPIARDAMAAFLYRYDAKF</sequence>
<accession>A0ABZ2ZXF4</accession>
<dbReference type="InterPro" id="IPR001119">
    <property type="entry name" value="SLH_dom"/>
</dbReference>
<feature type="domain" description="SLH" evidence="6">
    <location>
        <begin position="486"/>
        <end position="542"/>
    </location>
</feature>
<evidence type="ECO:0000256" key="1">
    <source>
        <dbReference type="ARBA" id="ARBA00010646"/>
    </source>
</evidence>
<feature type="region of interest" description="Disordered" evidence="4">
    <location>
        <begin position="63"/>
        <end position="125"/>
    </location>
</feature>
<dbReference type="Proteomes" id="UP001448858">
    <property type="component" value="Chromosome"/>
</dbReference>
<dbReference type="Pfam" id="PF01183">
    <property type="entry name" value="Glyco_hydro_25"/>
    <property type="match status" value="1"/>
</dbReference>
<dbReference type="Pfam" id="PF00395">
    <property type="entry name" value="SLH"/>
    <property type="match status" value="3"/>
</dbReference>
<feature type="compositionally biased region" description="Low complexity" evidence="4">
    <location>
        <begin position="115"/>
        <end position="125"/>
    </location>
</feature>
<evidence type="ECO:0000256" key="5">
    <source>
        <dbReference type="SAM" id="SignalP"/>
    </source>
</evidence>
<proteinExistence type="inferred from homology"/>
<dbReference type="SMART" id="SM00641">
    <property type="entry name" value="Glyco_25"/>
    <property type="match status" value="1"/>
</dbReference>
<dbReference type="PROSITE" id="PS51272">
    <property type="entry name" value="SLH"/>
    <property type="match status" value="2"/>
</dbReference>
<dbReference type="InterPro" id="IPR017853">
    <property type="entry name" value="GH"/>
</dbReference>
<reference evidence="7 8" key="1">
    <citation type="submission" date="2024-04" db="EMBL/GenBank/DDBJ databases">
        <title>Arthrobacter sp. from Plains bison fecal sample.</title>
        <authorList>
            <person name="Ruzzini A."/>
        </authorList>
    </citation>
    <scope>NUCLEOTIDE SEQUENCE [LARGE SCALE GENOMIC DNA]</scope>
    <source>
        <strain evidence="7 8">EINP1</strain>
    </source>
</reference>
<keyword evidence="2" id="KW-0378">Hydrolase</keyword>
<dbReference type="CDD" id="cd06412">
    <property type="entry name" value="GH25_CH-type"/>
    <property type="match status" value="1"/>
</dbReference>
<protein>
    <submittedName>
        <fullName evidence="7">GH25 family lysozyme</fullName>
    </submittedName>
</protein>
<organism evidence="7 8">
    <name type="scientific">Arthrobacter citreus</name>
    <dbReference type="NCBI Taxonomy" id="1670"/>
    <lineage>
        <taxon>Bacteria</taxon>
        <taxon>Bacillati</taxon>
        <taxon>Actinomycetota</taxon>
        <taxon>Actinomycetes</taxon>
        <taxon>Micrococcales</taxon>
        <taxon>Micrococcaceae</taxon>
        <taxon>Arthrobacter</taxon>
    </lineage>
</organism>
<dbReference type="PROSITE" id="PS51257">
    <property type="entry name" value="PROKAR_LIPOPROTEIN"/>
    <property type="match status" value="1"/>
</dbReference>
<gene>
    <name evidence="7" type="ORF">AAE021_04510</name>
</gene>
<evidence type="ECO:0000259" key="6">
    <source>
        <dbReference type="PROSITE" id="PS51272"/>
    </source>
</evidence>
<keyword evidence="8" id="KW-1185">Reference proteome</keyword>